<accession>T1F4M7</accession>
<dbReference type="Gene3D" id="3.60.10.10">
    <property type="entry name" value="Endonuclease/exonuclease/phosphatase"/>
    <property type="match status" value="1"/>
</dbReference>
<dbReference type="InterPro" id="IPR035940">
    <property type="entry name" value="CAP_sf"/>
</dbReference>
<dbReference type="SUPFAM" id="SSF56219">
    <property type="entry name" value="DNase I-like"/>
    <property type="match status" value="1"/>
</dbReference>
<keyword evidence="4" id="KW-1185">Reference proteome</keyword>
<dbReference type="EnsemblMetazoa" id="HelroT171767">
    <property type="protein sequence ID" value="HelroP171767"/>
    <property type="gene ID" value="HelroG171767"/>
</dbReference>
<dbReference type="eggNOG" id="KOG3017">
    <property type="taxonomic scope" value="Eukaryota"/>
</dbReference>
<dbReference type="AlphaFoldDB" id="T1F4M7"/>
<name>T1F4M7_HELRO</name>
<dbReference type="Gene3D" id="3.40.33.10">
    <property type="entry name" value="CAP"/>
    <property type="match status" value="1"/>
</dbReference>
<evidence type="ECO:0000313" key="4">
    <source>
        <dbReference type="Proteomes" id="UP000015101"/>
    </source>
</evidence>
<dbReference type="EMBL" id="AMQM01003930">
    <property type="status" value="NOT_ANNOTATED_CDS"/>
    <property type="molecule type" value="Genomic_DNA"/>
</dbReference>
<dbReference type="OrthoDB" id="337038at2759"/>
<dbReference type="InterPro" id="IPR014044">
    <property type="entry name" value="CAP_dom"/>
</dbReference>
<proteinExistence type="predicted"/>
<dbReference type="KEGG" id="hro:HELRODRAFT_171767"/>
<dbReference type="InterPro" id="IPR018244">
    <property type="entry name" value="Allrgn_V5/Tpx1_CS"/>
</dbReference>
<dbReference type="HOGENOM" id="CLU_572765_0_0_1"/>
<dbReference type="SMART" id="SM00198">
    <property type="entry name" value="SCP"/>
    <property type="match status" value="1"/>
</dbReference>
<dbReference type="InterPro" id="IPR036691">
    <property type="entry name" value="Endo/exonu/phosph_ase_sf"/>
</dbReference>
<dbReference type="STRING" id="6412.T1F4M7"/>
<dbReference type="InterPro" id="IPR001283">
    <property type="entry name" value="CRISP-related"/>
</dbReference>
<feature type="domain" description="SCP" evidence="1">
    <location>
        <begin position="26"/>
        <end position="164"/>
    </location>
</feature>
<dbReference type="CTD" id="20203776"/>
<sequence>MVYLCWSGRPYLHQQNEAPVKPNMNKFTEEVLEASNAYRKRHGAVALKLNKEISKVSQAWAEHLAKTDTMSHNPSPIYKNTNMGENIAMRYSSDMSEYSGYQAVDQWYLEISNYSFKTHSGPKTGHFTQLVWKGSLEMGLGRAQTKEGKWLVVANYFPAGNFVGEYAMNVLPPTDGKISSMFSHAYKSDPVAMGGNKVKREIQEATKGTGADAVMTRTTIETITTPDGKTTVNKKVETFKGESAIWLHCAIYMLITITESWLRPDHPDGLIAIDGYTPFRKDRPGRRRGGGVVIYLKSSISSQIHIVPPHAVNDTLETLCLKCIIDSEPYIICAIYHLSNEVSTMMCYINELSNTALGSDSKLIIGVDFNQLDHYSILQTGLHPIFWGPTHQGHNLDRIYGINVNLDITFTYRPHVSTHHLGVVAAPPPPPTNSTSRNNTTRQFISFRRVSPAFNISTTSTSIIYSTSTSPTPTILR</sequence>
<dbReference type="EMBL" id="KB096365">
    <property type="protein sequence ID" value="ESO05375.1"/>
    <property type="molecule type" value="Genomic_DNA"/>
</dbReference>
<dbReference type="Pfam" id="PF00188">
    <property type="entry name" value="CAP"/>
    <property type="match status" value="1"/>
</dbReference>
<evidence type="ECO:0000313" key="2">
    <source>
        <dbReference type="EMBL" id="ESO05375.1"/>
    </source>
</evidence>
<dbReference type="GeneID" id="20203776"/>
<dbReference type="PANTHER" id="PTHR10334">
    <property type="entry name" value="CYSTEINE-RICH SECRETORY PROTEIN-RELATED"/>
    <property type="match status" value="1"/>
</dbReference>
<reference evidence="4" key="1">
    <citation type="submission" date="2012-12" db="EMBL/GenBank/DDBJ databases">
        <authorList>
            <person name="Hellsten U."/>
            <person name="Grimwood J."/>
            <person name="Chapman J.A."/>
            <person name="Shapiro H."/>
            <person name="Aerts A."/>
            <person name="Otillar R.P."/>
            <person name="Terry A.Y."/>
            <person name="Boore J.L."/>
            <person name="Simakov O."/>
            <person name="Marletaz F."/>
            <person name="Cho S.-J."/>
            <person name="Edsinger-Gonzales E."/>
            <person name="Havlak P."/>
            <person name="Kuo D.-H."/>
            <person name="Larsson T."/>
            <person name="Lv J."/>
            <person name="Arendt D."/>
            <person name="Savage R."/>
            <person name="Osoegawa K."/>
            <person name="de Jong P."/>
            <person name="Lindberg D.R."/>
            <person name="Seaver E.C."/>
            <person name="Weisblat D.A."/>
            <person name="Putnam N.H."/>
            <person name="Grigoriev I.V."/>
            <person name="Rokhsar D.S."/>
        </authorList>
    </citation>
    <scope>NUCLEOTIDE SEQUENCE</scope>
</reference>
<organism evidence="3 4">
    <name type="scientific">Helobdella robusta</name>
    <name type="common">Californian leech</name>
    <dbReference type="NCBI Taxonomy" id="6412"/>
    <lineage>
        <taxon>Eukaryota</taxon>
        <taxon>Metazoa</taxon>
        <taxon>Spiralia</taxon>
        <taxon>Lophotrochozoa</taxon>
        <taxon>Annelida</taxon>
        <taxon>Clitellata</taxon>
        <taxon>Hirudinea</taxon>
        <taxon>Rhynchobdellida</taxon>
        <taxon>Glossiphoniidae</taxon>
        <taxon>Helobdella</taxon>
    </lineage>
</organism>
<dbReference type="Proteomes" id="UP000015101">
    <property type="component" value="Unassembled WGS sequence"/>
</dbReference>
<dbReference type="PROSITE" id="PS01009">
    <property type="entry name" value="CRISP_1"/>
    <property type="match status" value="1"/>
</dbReference>
<protein>
    <recommendedName>
        <fullName evidence="1">SCP domain-containing protein</fullName>
    </recommendedName>
</protein>
<evidence type="ECO:0000313" key="3">
    <source>
        <dbReference type="EnsemblMetazoa" id="HelroP171767"/>
    </source>
</evidence>
<dbReference type="InParanoid" id="T1F4M7"/>
<dbReference type="SUPFAM" id="SSF55797">
    <property type="entry name" value="PR-1-like"/>
    <property type="match status" value="1"/>
</dbReference>
<dbReference type="FunFam" id="3.40.33.10:FF:000002">
    <property type="entry name" value="Golgi-associated plant pathogenesis-related protein 1"/>
    <property type="match status" value="1"/>
</dbReference>
<dbReference type="RefSeq" id="XP_009016690.1">
    <property type="nucleotide sequence ID" value="XM_009018442.1"/>
</dbReference>
<evidence type="ECO:0000259" key="1">
    <source>
        <dbReference type="SMART" id="SM00198"/>
    </source>
</evidence>
<reference evidence="2 4" key="2">
    <citation type="journal article" date="2013" name="Nature">
        <title>Insights into bilaterian evolution from three spiralian genomes.</title>
        <authorList>
            <person name="Simakov O."/>
            <person name="Marletaz F."/>
            <person name="Cho S.J."/>
            <person name="Edsinger-Gonzales E."/>
            <person name="Havlak P."/>
            <person name="Hellsten U."/>
            <person name="Kuo D.H."/>
            <person name="Larsson T."/>
            <person name="Lv J."/>
            <person name="Arendt D."/>
            <person name="Savage R."/>
            <person name="Osoegawa K."/>
            <person name="de Jong P."/>
            <person name="Grimwood J."/>
            <person name="Chapman J.A."/>
            <person name="Shapiro H."/>
            <person name="Aerts A."/>
            <person name="Otillar R.P."/>
            <person name="Terry A.Y."/>
            <person name="Boore J.L."/>
            <person name="Grigoriev I.V."/>
            <person name="Lindberg D.R."/>
            <person name="Seaver E.C."/>
            <person name="Weisblat D.A."/>
            <person name="Putnam N.H."/>
            <person name="Rokhsar D.S."/>
        </authorList>
    </citation>
    <scope>NUCLEOTIDE SEQUENCE</scope>
</reference>
<reference evidence="3" key="3">
    <citation type="submission" date="2015-06" db="UniProtKB">
        <authorList>
            <consortium name="EnsemblMetazoa"/>
        </authorList>
    </citation>
    <scope>IDENTIFICATION</scope>
</reference>
<dbReference type="GO" id="GO:0005615">
    <property type="term" value="C:extracellular space"/>
    <property type="evidence" value="ECO:0000318"/>
    <property type="project" value="GO_Central"/>
</dbReference>
<dbReference type="CDD" id="cd05382">
    <property type="entry name" value="CAP_GAPR1-like"/>
    <property type="match status" value="1"/>
</dbReference>
<dbReference type="PRINTS" id="PR00837">
    <property type="entry name" value="V5TPXLIKE"/>
</dbReference>
<dbReference type="InterPro" id="IPR034113">
    <property type="entry name" value="SCP_GAPR1-like"/>
</dbReference>
<gene>
    <name evidence="3" type="primary">20203776</name>
    <name evidence="2" type="ORF">HELRODRAFT_171767</name>
</gene>